<dbReference type="Proteomes" id="UP001187531">
    <property type="component" value="Unassembled WGS sequence"/>
</dbReference>
<evidence type="ECO:0000259" key="2">
    <source>
        <dbReference type="PROSITE" id="PS50137"/>
    </source>
</evidence>
<name>A0AA88L138_ARTSF</name>
<dbReference type="Pfam" id="PF00035">
    <property type="entry name" value="dsrm"/>
    <property type="match status" value="1"/>
</dbReference>
<keyword evidence="1" id="KW-0694">RNA-binding</keyword>
<dbReference type="SUPFAM" id="SSF54768">
    <property type="entry name" value="dsRNA-binding domain-like"/>
    <property type="match status" value="2"/>
</dbReference>
<dbReference type="Gene3D" id="3.30.160.20">
    <property type="match status" value="2"/>
</dbReference>
<comment type="caution">
    <text evidence="3">The sequence shown here is derived from an EMBL/GenBank/DDBJ whole genome shotgun (WGS) entry which is preliminary data.</text>
</comment>
<dbReference type="CDD" id="cd00048">
    <property type="entry name" value="DSRM_SF"/>
    <property type="match status" value="1"/>
</dbReference>
<gene>
    <name evidence="3" type="ORF">QYM36_017887</name>
</gene>
<evidence type="ECO:0000256" key="1">
    <source>
        <dbReference type="PROSITE-ProRule" id="PRU00266"/>
    </source>
</evidence>
<evidence type="ECO:0000313" key="3">
    <source>
        <dbReference type="EMBL" id="KAK2703755.1"/>
    </source>
</evidence>
<dbReference type="InterPro" id="IPR014720">
    <property type="entry name" value="dsRBD_dom"/>
</dbReference>
<dbReference type="EMBL" id="JAVRJZ010000078">
    <property type="protein sequence ID" value="KAK2703755.1"/>
    <property type="molecule type" value="Genomic_DNA"/>
</dbReference>
<reference evidence="3" key="1">
    <citation type="submission" date="2023-07" db="EMBL/GenBank/DDBJ databases">
        <title>Chromosome-level genome assembly of Artemia franciscana.</title>
        <authorList>
            <person name="Jo E."/>
        </authorList>
    </citation>
    <scope>NUCLEOTIDE SEQUENCE</scope>
    <source>
        <tissue evidence="3">Whole body</tissue>
    </source>
</reference>
<keyword evidence="4" id="KW-1185">Reference proteome</keyword>
<evidence type="ECO:0000313" key="4">
    <source>
        <dbReference type="Proteomes" id="UP001187531"/>
    </source>
</evidence>
<dbReference type="SMART" id="SM00358">
    <property type="entry name" value="DSRM"/>
    <property type="match status" value="2"/>
</dbReference>
<dbReference type="PROSITE" id="PS50137">
    <property type="entry name" value="DS_RBD"/>
    <property type="match status" value="1"/>
</dbReference>
<organism evidence="3 4">
    <name type="scientific">Artemia franciscana</name>
    <name type="common">Brine shrimp</name>
    <name type="synonym">Artemia sanfranciscana</name>
    <dbReference type="NCBI Taxonomy" id="6661"/>
    <lineage>
        <taxon>Eukaryota</taxon>
        <taxon>Metazoa</taxon>
        <taxon>Ecdysozoa</taxon>
        <taxon>Arthropoda</taxon>
        <taxon>Crustacea</taxon>
        <taxon>Branchiopoda</taxon>
        <taxon>Anostraca</taxon>
        <taxon>Artemiidae</taxon>
        <taxon>Artemia</taxon>
    </lineage>
</organism>
<sequence>MSYNYQSRPRYPPIQRSFLAPRGSFIAQRPSRFETMDTSPAPPQTYGGYVTEPSYVGEPECATMDIPYPDVDKTKFKIFKRKSKEEEKVSKAKRKKIRNAEMMHEGSPRNATMALNDIAMAATGKPATFKVYASDIPGKPWCAEATYGDVVHKGYGTSSALAKQDACERHLETIIKNNMEKLKAPKKSGEENGSSEPEVSEIPWGPIFGFVMKKYLDSLTGVQPTPMMINPAQFFAPVAGGYPFQDFAAQPTPTSGSDIKPPHKQVPAKKLPDNAAQYHPAMLLSNMRPDVKLNLITDSQVPGETRFKVGTEIDGHKFEGFGPNLKIAKREAARVAVKALFGVECQEQ</sequence>
<dbReference type="GO" id="GO:0003723">
    <property type="term" value="F:RNA binding"/>
    <property type="evidence" value="ECO:0007669"/>
    <property type="project" value="UniProtKB-UniRule"/>
</dbReference>
<feature type="domain" description="DRBM" evidence="2">
    <location>
        <begin position="266"/>
        <end position="342"/>
    </location>
</feature>
<proteinExistence type="predicted"/>
<accession>A0AA88L138</accession>
<protein>
    <recommendedName>
        <fullName evidence="2">DRBM domain-containing protein</fullName>
    </recommendedName>
</protein>
<dbReference type="AlphaFoldDB" id="A0AA88L138"/>